<feature type="compositionally biased region" description="Basic residues" evidence="1">
    <location>
        <begin position="99"/>
        <end position="109"/>
    </location>
</feature>
<keyword evidence="3" id="KW-1185">Reference proteome</keyword>
<dbReference type="AlphaFoldDB" id="A0A9K3LY47"/>
<dbReference type="EMBL" id="JAGRRH010000005">
    <property type="protein sequence ID" value="KAG7370143.1"/>
    <property type="molecule type" value="Genomic_DNA"/>
</dbReference>
<reference evidence="2" key="2">
    <citation type="submission" date="2021-04" db="EMBL/GenBank/DDBJ databases">
        <authorList>
            <person name="Podell S."/>
        </authorList>
    </citation>
    <scope>NUCLEOTIDE SEQUENCE</scope>
    <source>
        <strain evidence="2">Hildebrandi</strain>
    </source>
</reference>
<name>A0A9K3LY47_9STRA</name>
<feature type="region of interest" description="Disordered" evidence="1">
    <location>
        <begin position="1"/>
        <end position="109"/>
    </location>
</feature>
<comment type="caution">
    <text evidence="2">The sequence shown here is derived from an EMBL/GenBank/DDBJ whole genome shotgun (WGS) entry which is preliminary data.</text>
</comment>
<dbReference type="Proteomes" id="UP000693970">
    <property type="component" value="Unassembled WGS sequence"/>
</dbReference>
<organism evidence="2 3">
    <name type="scientific">Nitzschia inconspicua</name>
    <dbReference type="NCBI Taxonomy" id="303405"/>
    <lineage>
        <taxon>Eukaryota</taxon>
        <taxon>Sar</taxon>
        <taxon>Stramenopiles</taxon>
        <taxon>Ochrophyta</taxon>
        <taxon>Bacillariophyta</taxon>
        <taxon>Bacillariophyceae</taxon>
        <taxon>Bacillariophycidae</taxon>
        <taxon>Bacillariales</taxon>
        <taxon>Bacillariaceae</taxon>
        <taxon>Nitzschia</taxon>
    </lineage>
</organism>
<evidence type="ECO:0000313" key="2">
    <source>
        <dbReference type="EMBL" id="KAG7370143.1"/>
    </source>
</evidence>
<evidence type="ECO:0000313" key="3">
    <source>
        <dbReference type="Proteomes" id="UP000693970"/>
    </source>
</evidence>
<feature type="compositionally biased region" description="Basic and acidic residues" evidence="1">
    <location>
        <begin position="27"/>
        <end position="40"/>
    </location>
</feature>
<protein>
    <submittedName>
        <fullName evidence="2">Uncharacterized protein</fullName>
    </submittedName>
</protein>
<accession>A0A9K3LY47</accession>
<evidence type="ECO:0000256" key="1">
    <source>
        <dbReference type="SAM" id="MobiDB-lite"/>
    </source>
</evidence>
<gene>
    <name evidence="2" type="ORF">IV203_027889</name>
</gene>
<reference evidence="2" key="1">
    <citation type="journal article" date="2021" name="Sci. Rep.">
        <title>Diploid genomic architecture of Nitzschia inconspicua, an elite biomass production diatom.</title>
        <authorList>
            <person name="Oliver A."/>
            <person name="Podell S."/>
            <person name="Pinowska A."/>
            <person name="Traller J.C."/>
            <person name="Smith S.R."/>
            <person name="McClure R."/>
            <person name="Beliaev A."/>
            <person name="Bohutskyi P."/>
            <person name="Hill E.A."/>
            <person name="Rabines A."/>
            <person name="Zheng H."/>
            <person name="Allen L.Z."/>
            <person name="Kuo A."/>
            <person name="Grigoriev I.V."/>
            <person name="Allen A.E."/>
            <person name="Hazlebeck D."/>
            <person name="Allen E.E."/>
        </authorList>
    </citation>
    <scope>NUCLEOTIDE SEQUENCE</scope>
    <source>
        <strain evidence="2">Hildebrandi</strain>
    </source>
</reference>
<sequence>MRSESGASLRRSGAEGASVRSESVTYEIHDTPSTARKEMNDGDDSSIGGSEDLASEASDASIGSTMEETQLTMKLKRKNPDISTERIGVPPTLLLRKNEHYKKRKQRKP</sequence>
<feature type="compositionally biased region" description="Low complexity" evidence="1">
    <location>
        <begin position="45"/>
        <end position="61"/>
    </location>
</feature>
<feature type="compositionally biased region" description="Polar residues" evidence="1">
    <location>
        <begin position="62"/>
        <end position="72"/>
    </location>
</feature>
<proteinExistence type="predicted"/>